<dbReference type="Proteomes" id="UP000663838">
    <property type="component" value="Unassembled WGS sequence"/>
</dbReference>
<dbReference type="AlphaFoldDB" id="A0A818EMR2"/>
<organism evidence="9 11">
    <name type="scientific">Rotaria socialis</name>
    <dbReference type="NCBI Taxonomy" id="392032"/>
    <lineage>
        <taxon>Eukaryota</taxon>
        <taxon>Metazoa</taxon>
        <taxon>Spiralia</taxon>
        <taxon>Gnathifera</taxon>
        <taxon>Rotifera</taxon>
        <taxon>Eurotatoria</taxon>
        <taxon>Bdelloidea</taxon>
        <taxon>Philodinida</taxon>
        <taxon>Philodinidae</taxon>
        <taxon>Rotaria</taxon>
    </lineage>
</organism>
<dbReference type="GO" id="GO:0005198">
    <property type="term" value="F:structural molecule activity"/>
    <property type="evidence" value="ECO:0007669"/>
    <property type="project" value="InterPro"/>
</dbReference>
<comment type="function">
    <text evidence="6">Clathrin is the major protein of the polyhedral coat of coated pits and vesicles.</text>
</comment>
<evidence type="ECO:0000313" key="9">
    <source>
        <dbReference type="EMBL" id="CAF3461947.1"/>
    </source>
</evidence>
<gene>
    <name evidence="9" type="ORF">KIK155_LOCUS13165</name>
    <name evidence="10" type="ORF">TOA249_LOCUS14525</name>
</gene>
<evidence type="ECO:0000313" key="11">
    <source>
        <dbReference type="Proteomes" id="UP000663865"/>
    </source>
</evidence>
<dbReference type="InterPro" id="IPR000996">
    <property type="entry name" value="Clathrin_L-chain"/>
</dbReference>
<reference evidence="9" key="1">
    <citation type="submission" date="2021-02" db="EMBL/GenBank/DDBJ databases">
        <authorList>
            <person name="Nowell W R."/>
        </authorList>
    </citation>
    <scope>NUCLEOTIDE SEQUENCE</scope>
</reference>
<dbReference type="EMBL" id="CAJNYV010002188">
    <property type="protein sequence ID" value="CAF3461947.1"/>
    <property type="molecule type" value="Genomic_DNA"/>
</dbReference>
<sequence length="223" mass="25719">MDDFDMFTSKPSTAQENDLFQLTNTDDIQNNQNEDPSRSIENNFNNTASFPSDDVLDASSSLVNQPSLNPISPQVEEIFTNETTSQKPAEQPSYNMFSNEDLSPVQIFNRKHEQEIAAKDAEEIQKIEELRQQARQQLDLWYSERHKQIEKKRQTTKIEENRLHKEALETSAKESCDWSKIIRLADFNDGKQLSQSKRDITRMKTCIFNAKRVSDGKKLANGN</sequence>
<comment type="subcellular location">
    <subcellularLocation>
        <location evidence="1 6">Cytoplasmic vesicle membrane</location>
        <topology evidence="1 6">Peripheral membrane protein</topology>
        <orientation evidence="1 6">Cytoplasmic side</orientation>
    </subcellularLocation>
    <subcellularLocation>
        <location evidence="6">Membrane</location>
        <location evidence="6">Coated pit</location>
        <topology evidence="6">Peripheral membrane protein</topology>
        <orientation evidence="6">Cytoplasmic side</orientation>
    </subcellularLocation>
    <text evidence="6">Cytoplasmic face of coated pits and vesicles.</text>
</comment>
<feature type="region of interest" description="Disordered" evidence="8">
    <location>
        <begin position="1"/>
        <end position="53"/>
    </location>
</feature>
<evidence type="ECO:0000256" key="2">
    <source>
        <dbReference type="ARBA" id="ARBA00005263"/>
    </source>
</evidence>
<dbReference type="GO" id="GO:0030130">
    <property type="term" value="C:clathrin coat of trans-Golgi network vesicle"/>
    <property type="evidence" value="ECO:0007669"/>
    <property type="project" value="InterPro"/>
</dbReference>
<protein>
    <recommendedName>
        <fullName evidence="6">Clathrin light chain</fullName>
    </recommendedName>
</protein>
<evidence type="ECO:0000256" key="3">
    <source>
        <dbReference type="ARBA" id="ARBA00023136"/>
    </source>
</evidence>
<name>A0A818EMR2_9BILA</name>
<keyword evidence="3 6" id="KW-0472">Membrane</keyword>
<evidence type="ECO:0000256" key="4">
    <source>
        <dbReference type="ARBA" id="ARBA00023176"/>
    </source>
</evidence>
<keyword evidence="4 6" id="KW-0168">Coated pit</keyword>
<comment type="similarity">
    <text evidence="2 6">Belongs to the clathrin light chain family.</text>
</comment>
<evidence type="ECO:0000256" key="7">
    <source>
        <dbReference type="SAM" id="Coils"/>
    </source>
</evidence>
<dbReference type="GO" id="GO:0016192">
    <property type="term" value="P:vesicle-mediated transport"/>
    <property type="evidence" value="ECO:0007669"/>
    <property type="project" value="InterPro"/>
</dbReference>
<proteinExistence type="inferred from homology"/>
<dbReference type="Pfam" id="PF01086">
    <property type="entry name" value="Clathrin_lg_ch"/>
    <property type="match status" value="1"/>
</dbReference>
<feature type="compositionally biased region" description="Polar residues" evidence="8">
    <location>
        <begin position="9"/>
        <end position="50"/>
    </location>
</feature>
<dbReference type="Proteomes" id="UP000663865">
    <property type="component" value="Unassembled WGS sequence"/>
</dbReference>
<dbReference type="GO" id="GO:0030132">
    <property type="term" value="C:clathrin coat of coated pit"/>
    <property type="evidence" value="ECO:0007669"/>
    <property type="project" value="InterPro"/>
</dbReference>
<dbReference type="GO" id="GO:0006886">
    <property type="term" value="P:intracellular protein transport"/>
    <property type="evidence" value="ECO:0007669"/>
    <property type="project" value="InterPro"/>
</dbReference>
<evidence type="ECO:0000256" key="1">
    <source>
        <dbReference type="ARBA" id="ARBA00004180"/>
    </source>
</evidence>
<dbReference type="EMBL" id="CAJOBS010000904">
    <property type="protein sequence ID" value="CAF4658298.1"/>
    <property type="molecule type" value="Genomic_DNA"/>
</dbReference>
<evidence type="ECO:0000256" key="5">
    <source>
        <dbReference type="ARBA" id="ARBA00023329"/>
    </source>
</evidence>
<accession>A0A818EMR2</accession>
<comment type="caution">
    <text evidence="9">The sequence shown here is derived from an EMBL/GenBank/DDBJ whole genome shotgun (WGS) entry which is preliminary data.</text>
</comment>
<keyword evidence="5 6" id="KW-0968">Cytoplasmic vesicle</keyword>
<keyword evidence="7" id="KW-0175">Coiled coil</keyword>
<evidence type="ECO:0000313" key="10">
    <source>
        <dbReference type="EMBL" id="CAF4658298.1"/>
    </source>
</evidence>
<evidence type="ECO:0000256" key="8">
    <source>
        <dbReference type="SAM" id="MobiDB-lite"/>
    </source>
</evidence>
<evidence type="ECO:0000256" key="6">
    <source>
        <dbReference type="RuleBase" id="RU363137"/>
    </source>
</evidence>
<feature type="coiled-coil region" evidence="7">
    <location>
        <begin position="117"/>
        <end position="144"/>
    </location>
</feature>